<dbReference type="Proteomes" id="UP000533639">
    <property type="component" value="Unassembled WGS sequence"/>
</dbReference>
<evidence type="ECO:0008006" key="3">
    <source>
        <dbReference type="Google" id="ProtNLM"/>
    </source>
</evidence>
<dbReference type="AlphaFoldDB" id="A0A9N8P0M9"/>
<reference evidence="1 2" key="1">
    <citation type="submission" date="2020-06" db="EMBL/GenBank/DDBJ databases">
        <authorList>
            <person name="Criscuolo A."/>
        </authorList>
    </citation>
    <scope>NUCLEOTIDE SEQUENCE [LARGE SCALE GENOMIC DNA]</scope>
    <source>
        <strain evidence="1">PXU-55</strain>
    </source>
</reference>
<keyword evidence="2" id="KW-1185">Reference proteome</keyword>
<sequence length="390" mass="45347">MTPSEKYVSELCEKSFLPFWSFSNPIGKKGKELCDILIVCENTIIIISVKDIRMSENKDENIKYDRWVKKAVLDSVEQIYGAERFLETTDEVFLKNRIRKIKLPPKNKRIIHRIAIAFGSTDNFPLPTGDFGKGFVSVFDEKSTFTILNELDTITDFTSYLVAKEKFIEDKVILIPTEADFLAFYLQTGFDVHIPDNSILAGEKLWEDYLKSEEYSQWKEDIEVSYIWDIMIHLLHKFHLNEKTDDLRFNELEEAIRTINLEPRINRIELGLSLEDAIKTKVKARMLKPLQNSKHSYVFMPLNEHNWEEKKGELELRCMVARYENPNVEKVIGISIGSNNNGETCFDILAITIPEINDEFVNDVNIIKKELGYFVNPVISTNKRIKSNKQ</sequence>
<proteinExistence type="predicted"/>
<evidence type="ECO:0000313" key="1">
    <source>
        <dbReference type="EMBL" id="CAC9973231.1"/>
    </source>
</evidence>
<protein>
    <recommendedName>
        <fullName evidence="3">NERD domain-containing protein</fullName>
    </recommendedName>
</protein>
<dbReference type="EMBL" id="CAIJDE010000029">
    <property type="protein sequence ID" value="CAC9973231.1"/>
    <property type="molecule type" value="Genomic_DNA"/>
</dbReference>
<evidence type="ECO:0000313" key="2">
    <source>
        <dbReference type="Proteomes" id="UP000533639"/>
    </source>
</evidence>
<gene>
    <name evidence="1" type="ORF">FLAPXU55_00910</name>
</gene>
<organism evidence="1 2">
    <name type="scientific">Flavobacterium panici</name>
    <dbReference type="NCBI Taxonomy" id="2654843"/>
    <lineage>
        <taxon>Bacteria</taxon>
        <taxon>Pseudomonadati</taxon>
        <taxon>Bacteroidota</taxon>
        <taxon>Flavobacteriia</taxon>
        <taxon>Flavobacteriales</taxon>
        <taxon>Flavobacteriaceae</taxon>
        <taxon>Flavobacterium</taxon>
    </lineage>
</organism>
<name>A0A9N8P0M9_9FLAO</name>
<accession>A0A9N8P0M9</accession>
<dbReference type="RefSeq" id="WP_235991989.1">
    <property type="nucleotide sequence ID" value="NZ_CAIJDE010000029.1"/>
</dbReference>
<comment type="caution">
    <text evidence="1">The sequence shown here is derived from an EMBL/GenBank/DDBJ whole genome shotgun (WGS) entry which is preliminary data.</text>
</comment>